<dbReference type="EMBL" id="PVTH01000001">
    <property type="protein sequence ID" value="PRY55279.1"/>
    <property type="molecule type" value="Genomic_DNA"/>
</dbReference>
<sequence length="120" mass="13661">MEFLDLRPVSTARYNEPISIALLLVLFLAFPWLCRHVDVTSAALDPGALSAVIMAILSFLLFKAVTWRVMKAIWPVFTVYSECDFEYEFRGLAAREKVMIYLGFYLLLLAGFVMTLMALL</sequence>
<feature type="transmembrane region" description="Helical" evidence="1">
    <location>
        <begin position="12"/>
        <end position="33"/>
    </location>
</feature>
<evidence type="ECO:0000313" key="3">
    <source>
        <dbReference type="Proteomes" id="UP000238034"/>
    </source>
</evidence>
<evidence type="ECO:0000313" key="2">
    <source>
        <dbReference type="EMBL" id="PRY55279.1"/>
    </source>
</evidence>
<feature type="transmembrane region" description="Helical" evidence="1">
    <location>
        <begin position="39"/>
        <end position="62"/>
    </location>
</feature>
<keyword evidence="1" id="KW-0472">Membrane</keyword>
<feature type="transmembrane region" description="Helical" evidence="1">
    <location>
        <begin position="98"/>
        <end position="119"/>
    </location>
</feature>
<keyword evidence="3" id="KW-1185">Reference proteome</keyword>
<protein>
    <submittedName>
        <fullName evidence="2">Uncharacterized protein</fullName>
    </submittedName>
</protein>
<keyword evidence="1" id="KW-1133">Transmembrane helix</keyword>
<proteinExistence type="predicted"/>
<organism evidence="2 3">
    <name type="scientific">Arcticibacter pallidicorallinus</name>
    <dbReference type="NCBI Taxonomy" id="1259464"/>
    <lineage>
        <taxon>Bacteria</taxon>
        <taxon>Pseudomonadati</taxon>
        <taxon>Bacteroidota</taxon>
        <taxon>Sphingobacteriia</taxon>
        <taxon>Sphingobacteriales</taxon>
        <taxon>Sphingobacteriaceae</taxon>
        <taxon>Arcticibacter</taxon>
    </lineage>
</organism>
<dbReference type="AlphaFoldDB" id="A0A2T0UBI7"/>
<evidence type="ECO:0000256" key="1">
    <source>
        <dbReference type="SAM" id="Phobius"/>
    </source>
</evidence>
<accession>A0A2T0UBI7</accession>
<dbReference type="OrthoDB" id="771476at2"/>
<name>A0A2T0UBI7_9SPHI</name>
<gene>
    <name evidence="2" type="ORF">B0I27_101248</name>
</gene>
<reference evidence="2 3" key="1">
    <citation type="submission" date="2018-03" db="EMBL/GenBank/DDBJ databases">
        <title>Genomic Encyclopedia of Type Strains, Phase III (KMG-III): the genomes of soil and plant-associated and newly described type strains.</title>
        <authorList>
            <person name="Whitman W."/>
        </authorList>
    </citation>
    <scope>NUCLEOTIDE SEQUENCE [LARGE SCALE GENOMIC DNA]</scope>
    <source>
        <strain evidence="2 3">CGMCC 1.9313</strain>
    </source>
</reference>
<comment type="caution">
    <text evidence="2">The sequence shown here is derived from an EMBL/GenBank/DDBJ whole genome shotgun (WGS) entry which is preliminary data.</text>
</comment>
<dbReference type="RefSeq" id="WP_106290569.1">
    <property type="nucleotide sequence ID" value="NZ_PVTH01000001.1"/>
</dbReference>
<keyword evidence="1" id="KW-0812">Transmembrane</keyword>
<dbReference type="Proteomes" id="UP000238034">
    <property type="component" value="Unassembled WGS sequence"/>
</dbReference>